<reference evidence="2" key="1">
    <citation type="submission" date="2023-03" db="EMBL/GenBank/DDBJ databases">
        <title>Massive genome expansion in bonnet fungi (Mycena s.s.) driven by repeated elements and novel gene families across ecological guilds.</title>
        <authorList>
            <consortium name="Lawrence Berkeley National Laboratory"/>
            <person name="Harder C.B."/>
            <person name="Miyauchi S."/>
            <person name="Viragh M."/>
            <person name="Kuo A."/>
            <person name="Thoen E."/>
            <person name="Andreopoulos B."/>
            <person name="Lu D."/>
            <person name="Skrede I."/>
            <person name="Drula E."/>
            <person name="Henrissat B."/>
            <person name="Morin E."/>
            <person name="Kohler A."/>
            <person name="Barry K."/>
            <person name="LaButti K."/>
            <person name="Morin E."/>
            <person name="Salamov A."/>
            <person name="Lipzen A."/>
            <person name="Mereny Z."/>
            <person name="Hegedus B."/>
            <person name="Baldrian P."/>
            <person name="Stursova M."/>
            <person name="Weitz H."/>
            <person name="Taylor A."/>
            <person name="Grigoriev I.V."/>
            <person name="Nagy L.G."/>
            <person name="Martin F."/>
            <person name="Kauserud H."/>
        </authorList>
    </citation>
    <scope>NUCLEOTIDE SEQUENCE</scope>
    <source>
        <strain evidence="2">CBHHK067</strain>
    </source>
</reference>
<accession>A0AAD7CJB8</accession>
<gene>
    <name evidence="2" type="ORF">B0H17DRAFT_1338783</name>
</gene>
<feature type="compositionally biased region" description="Low complexity" evidence="1">
    <location>
        <begin position="47"/>
        <end position="62"/>
    </location>
</feature>
<evidence type="ECO:0000313" key="3">
    <source>
        <dbReference type="Proteomes" id="UP001221757"/>
    </source>
</evidence>
<sequence length="341" mass="36835">MSPGSYTEGPRALRRPPTRGGAAQMTQTRPTCCAAAPILESDPPPSVAHAASGACSAASSSSPRPHRFRARHCRLVAEAREQARLRRPAQALPPTDTPHFRSQRAAFVDQVTPPPFVSPMRSDVSQACAFSISVSRRVRRSASAPVSPPTQHAMIPSIYPDARSIRMPPLDALPRWSSGPAHLTTASSRRTAPRPYDHAPACRRNLRSIRAPSPALSQRPYCAVLQCATSDIIPIAAIVELGAGTKTRPTKRSHHRKQHRTVATACTIRAAQCKFHPVSSVPSSSGPGSARRAHLIESSPSEGVGSNDERLTSARWRQSRGNPEREERATRPGCRSASTRH</sequence>
<feature type="compositionally biased region" description="Low complexity" evidence="1">
    <location>
        <begin position="277"/>
        <end position="289"/>
    </location>
</feature>
<evidence type="ECO:0000313" key="2">
    <source>
        <dbReference type="EMBL" id="KAJ7648876.1"/>
    </source>
</evidence>
<feature type="region of interest" description="Disordered" evidence="1">
    <location>
        <begin position="176"/>
        <end position="199"/>
    </location>
</feature>
<name>A0AAD7CJB8_MYCRO</name>
<keyword evidence="3" id="KW-1185">Reference proteome</keyword>
<evidence type="ECO:0000256" key="1">
    <source>
        <dbReference type="SAM" id="MobiDB-lite"/>
    </source>
</evidence>
<feature type="non-terminal residue" evidence="2">
    <location>
        <position position="1"/>
    </location>
</feature>
<dbReference type="AlphaFoldDB" id="A0AAD7CJB8"/>
<feature type="region of interest" description="Disordered" evidence="1">
    <location>
        <begin position="1"/>
        <end position="68"/>
    </location>
</feature>
<proteinExistence type="predicted"/>
<dbReference type="Proteomes" id="UP001221757">
    <property type="component" value="Unassembled WGS sequence"/>
</dbReference>
<comment type="caution">
    <text evidence="2">The sequence shown here is derived from an EMBL/GenBank/DDBJ whole genome shotgun (WGS) entry which is preliminary data.</text>
</comment>
<protein>
    <submittedName>
        <fullName evidence="2">Uncharacterized protein</fullName>
    </submittedName>
</protein>
<feature type="region of interest" description="Disordered" evidence="1">
    <location>
        <begin position="277"/>
        <end position="341"/>
    </location>
</feature>
<dbReference type="EMBL" id="JARKIE010000372">
    <property type="protein sequence ID" value="KAJ7648876.1"/>
    <property type="molecule type" value="Genomic_DNA"/>
</dbReference>
<organism evidence="2 3">
    <name type="scientific">Mycena rosella</name>
    <name type="common">Pink bonnet</name>
    <name type="synonym">Agaricus rosellus</name>
    <dbReference type="NCBI Taxonomy" id="1033263"/>
    <lineage>
        <taxon>Eukaryota</taxon>
        <taxon>Fungi</taxon>
        <taxon>Dikarya</taxon>
        <taxon>Basidiomycota</taxon>
        <taxon>Agaricomycotina</taxon>
        <taxon>Agaricomycetes</taxon>
        <taxon>Agaricomycetidae</taxon>
        <taxon>Agaricales</taxon>
        <taxon>Marasmiineae</taxon>
        <taxon>Mycenaceae</taxon>
        <taxon>Mycena</taxon>
    </lineage>
</organism>